<comment type="caution">
    <text evidence="1">The sequence shown here is derived from an EMBL/GenBank/DDBJ whole genome shotgun (WGS) entry which is preliminary data.</text>
</comment>
<dbReference type="EMBL" id="CM031817">
    <property type="protein sequence ID" value="KAG6640689.1"/>
    <property type="molecule type" value="Genomic_DNA"/>
</dbReference>
<organism evidence="1 2">
    <name type="scientific">Carya illinoinensis</name>
    <name type="common">Pecan</name>
    <dbReference type="NCBI Taxonomy" id="32201"/>
    <lineage>
        <taxon>Eukaryota</taxon>
        <taxon>Viridiplantae</taxon>
        <taxon>Streptophyta</taxon>
        <taxon>Embryophyta</taxon>
        <taxon>Tracheophyta</taxon>
        <taxon>Spermatophyta</taxon>
        <taxon>Magnoliopsida</taxon>
        <taxon>eudicotyledons</taxon>
        <taxon>Gunneridae</taxon>
        <taxon>Pentapetalae</taxon>
        <taxon>rosids</taxon>
        <taxon>fabids</taxon>
        <taxon>Fagales</taxon>
        <taxon>Juglandaceae</taxon>
        <taxon>Carya</taxon>
    </lineage>
</organism>
<accession>A0A8T1P9H4</accession>
<reference evidence="1" key="1">
    <citation type="submission" date="2020-12" db="EMBL/GenBank/DDBJ databases">
        <title>WGS assembly of Carya illinoinensis cv. Pawnee.</title>
        <authorList>
            <person name="Platts A."/>
            <person name="Shu S."/>
            <person name="Wright S."/>
            <person name="Barry K."/>
            <person name="Edger P."/>
            <person name="Pires J.C."/>
            <person name="Schmutz J."/>
        </authorList>
    </citation>
    <scope>NUCLEOTIDE SEQUENCE</scope>
    <source>
        <tissue evidence="1">Leaf</tissue>
    </source>
</reference>
<dbReference type="AlphaFoldDB" id="A0A8T1P9H4"/>
<keyword evidence="2" id="KW-1185">Reference proteome</keyword>
<evidence type="ECO:0000313" key="2">
    <source>
        <dbReference type="Proteomes" id="UP000811609"/>
    </source>
</evidence>
<proteinExistence type="predicted"/>
<dbReference type="Proteomes" id="UP000811609">
    <property type="component" value="Chromosome 9"/>
</dbReference>
<gene>
    <name evidence="1" type="ORF">CIPAW_09G021700</name>
</gene>
<protein>
    <submittedName>
        <fullName evidence="1">Uncharacterized protein</fullName>
    </submittedName>
</protein>
<sequence>MYHQEKKNYNKLFTMEMRTKVESDKIISFPRPMVVKRRWQSFIHGRRAGALAIIVFLREVRKDNIYQEEKQYKSQKHHEIVRLAVEFVELDLDELGLEHDLDELGLLKGKSDVGIHAGSEVLDVFGVLEGLALLVGAGEGLVEAI</sequence>
<name>A0A8T1P9H4_CARIL</name>
<evidence type="ECO:0000313" key="1">
    <source>
        <dbReference type="EMBL" id="KAG6640689.1"/>
    </source>
</evidence>